<organism evidence="3 4">
    <name type="scientific">Alkalibacterium putridalgicola</name>
    <dbReference type="NCBI Taxonomy" id="426703"/>
    <lineage>
        <taxon>Bacteria</taxon>
        <taxon>Bacillati</taxon>
        <taxon>Bacillota</taxon>
        <taxon>Bacilli</taxon>
        <taxon>Lactobacillales</taxon>
        <taxon>Carnobacteriaceae</taxon>
        <taxon>Alkalibacterium</taxon>
    </lineage>
</organism>
<dbReference type="STRING" id="426703.SAMN04488100_11037"/>
<dbReference type="AlphaFoldDB" id="A0A1H7SXU5"/>
<dbReference type="Proteomes" id="UP000321425">
    <property type="component" value="Unassembled WGS sequence"/>
</dbReference>
<gene>
    <name evidence="2" type="ORF">APU01nite_12830</name>
    <name evidence="3" type="ORF">SAMN04488100_11037</name>
</gene>
<keyword evidence="1" id="KW-0472">Membrane</keyword>
<keyword evidence="1" id="KW-0812">Transmembrane</keyword>
<reference evidence="3 4" key="1">
    <citation type="submission" date="2016-10" db="EMBL/GenBank/DDBJ databases">
        <authorList>
            <person name="de Groot N.N."/>
        </authorList>
    </citation>
    <scope>NUCLEOTIDE SEQUENCE [LARGE SCALE GENOMIC DNA]</scope>
    <source>
        <strain evidence="3 4">DSM 19182</strain>
    </source>
</reference>
<proteinExistence type="predicted"/>
<dbReference type="EMBL" id="FOBL01000010">
    <property type="protein sequence ID" value="SEL77490.1"/>
    <property type="molecule type" value="Genomic_DNA"/>
</dbReference>
<evidence type="ECO:0000313" key="2">
    <source>
        <dbReference type="EMBL" id="GEK89244.1"/>
    </source>
</evidence>
<dbReference type="Proteomes" id="UP000198548">
    <property type="component" value="Unassembled WGS sequence"/>
</dbReference>
<keyword evidence="5" id="KW-1185">Reference proteome</keyword>
<evidence type="ECO:0000313" key="3">
    <source>
        <dbReference type="EMBL" id="SEL77490.1"/>
    </source>
</evidence>
<protein>
    <submittedName>
        <fullName evidence="3">Predicted small secreted protein</fullName>
    </submittedName>
</protein>
<dbReference type="EMBL" id="BJUX01000012">
    <property type="protein sequence ID" value="GEK89244.1"/>
    <property type="molecule type" value="Genomic_DNA"/>
</dbReference>
<feature type="transmembrane region" description="Helical" evidence="1">
    <location>
        <begin position="17"/>
        <end position="35"/>
    </location>
</feature>
<evidence type="ECO:0000256" key="1">
    <source>
        <dbReference type="SAM" id="Phobius"/>
    </source>
</evidence>
<dbReference type="RefSeq" id="WP_246119111.1">
    <property type="nucleotide sequence ID" value="NZ_BJUX01000012.1"/>
</dbReference>
<accession>A0A1H7SXU5</accession>
<evidence type="ECO:0000313" key="5">
    <source>
        <dbReference type="Proteomes" id="UP000321425"/>
    </source>
</evidence>
<keyword evidence="1" id="KW-1133">Transmembrane helix</keyword>
<sequence length="117" mass="13587">MFQSEKMKGSRYSSQEWALLSLVLVLSFLIGALSFRQYSKKKALKADDILKDVKKDFLEEGPLDGSWIELTKVPWKKFAHKTDVYYGGISRYEENKLVQYEFIADAYTGSIIDIYRV</sequence>
<name>A0A1H7SXU5_9LACT</name>
<evidence type="ECO:0000313" key="4">
    <source>
        <dbReference type="Proteomes" id="UP000198548"/>
    </source>
</evidence>
<reference evidence="2 5" key="2">
    <citation type="submission" date="2019-07" db="EMBL/GenBank/DDBJ databases">
        <title>Whole genome shotgun sequence of Alkalibacterium putridalgicola NBRC 103243.</title>
        <authorList>
            <person name="Hosoyama A."/>
            <person name="Uohara A."/>
            <person name="Ohji S."/>
            <person name="Ichikawa N."/>
        </authorList>
    </citation>
    <scope>NUCLEOTIDE SEQUENCE [LARGE SCALE GENOMIC DNA]</scope>
    <source>
        <strain evidence="2 5">NBRC 103243</strain>
    </source>
</reference>